<dbReference type="InterPro" id="IPR032828">
    <property type="entry name" value="PolyA_RNA-bd"/>
</dbReference>
<evidence type="ECO:0000256" key="6">
    <source>
        <dbReference type="ARBA" id="ARBA00022723"/>
    </source>
</evidence>
<dbReference type="Gene3D" id="1.10.3090.10">
    <property type="entry name" value="cca-adding enzyme, domain 2"/>
    <property type="match status" value="1"/>
</dbReference>
<keyword evidence="3 9" id="KW-0808">Transferase</keyword>
<dbReference type="InterPro" id="IPR050264">
    <property type="entry name" value="Bact_CCA-adding_enz_type3_sf"/>
</dbReference>
<keyword evidence="4" id="KW-0819">tRNA processing</keyword>
<dbReference type="PANTHER" id="PTHR46173">
    <property type="entry name" value="CCA TRNA NUCLEOTIDYLTRANSFERASE 1, MITOCHONDRIAL"/>
    <property type="match status" value="1"/>
</dbReference>
<keyword evidence="8" id="KW-0460">Magnesium</keyword>
<dbReference type="InterPro" id="IPR043519">
    <property type="entry name" value="NT_sf"/>
</dbReference>
<evidence type="ECO:0000256" key="8">
    <source>
        <dbReference type="ARBA" id="ARBA00022842"/>
    </source>
</evidence>
<dbReference type="SUPFAM" id="SSF81891">
    <property type="entry name" value="Poly A polymerase C-terminal region-like"/>
    <property type="match status" value="1"/>
</dbReference>
<feature type="domain" description="Poly A polymerase head" evidence="10">
    <location>
        <begin position="132"/>
        <end position="256"/>
    </location>
</feature>
<evidence type="ECO:0000313" key="13">
    <source>
        <dbReference type="Proteomes" id="UP001642540"/>
    </source>
</evidence>
<reference evidence="12 13" key="1">
    <citation type="submission" date="2024-08" db="EMBL/GenBank/DDBJ databases">
        <authorList>
            <person name="Cucini C."/>
            <person name="Frati F."/>
        </authorList>
    </citation>
    <scope>NUCLEOTIDE SEQUENCE [LARGE SCALE GENOMIC DNA]</scope>
</reference>
<protein>
    <recommendedName>
        <fullName evidence="14">CCA tRNA nucleotidyltransferase 1, mitochondrial</fullName>
    </recommendedName>
</protein>
<dbReference type="SUPFAM" id="SSF81301">
    <property type="entry name" value="Nucleotidyltransferase"/>
    <property type="match status" value="1"/>
</dbReference>
<keyword evidence="6" id="KW-0479">Metal-binding</keyword>
<dbReference type="Pfam" id="PF12627">
    <property type="entry name" value="PolyA_pol_RNAbd"/>
    <property type="match status" value="1"/>
</dbReference>
<evidence type="ECO:0000256" key="2">
    <source>
        <dbReference type="ARBA" id="ARBA00007265"/>
    </source>
</evidence>
<dbReference type="PANTHER" id="PTHR46173:SF1">
    <property type="entry name" value="CCA TRNA NUCLEOTIDYLTRANSFERASE 1, MITOCHONDRIAL"/>
    <property type="match status" value="1"/>
</dbReference>
<comment type="caution">
    <text evidence="12">The sequence shown here is derived from an EMBL/GenBank/DDBJ whole genome shotgun (WGS) entry which is preliminary data.</text>
</comment>
<comment type="cofactor">
    <cofactor evidence="1">
        <name>Mg(2+)</name>
        <dbReference type="ChEBI" id="CHEBI:18420"/>
    </cofactor>
</comment>
<evidence type="ECO:0000256" key="5">
    <source>
        <dbReference type="ARBA" id="ARBA00022695"/>
    </source>
</evidence>
<comment type="similarity">
    <text evidence="2 9">Belongs to the tRNA nucleotidyltransferase/poly(A) polymerase family.</text>
</comment>
<evidence type="ECO:0000259" key="11">
    <source>
        <dbReference type="Pfam" id="PF12627"/>
    </source>
</evidence>
<sequence>MIASSYMFSNLRIASSASWKEVTDHVNCLLCQSPRFFIYFSCGTRRTFHGVSSFRTQFNFKWKPDIDIIARPARLFPAFARHYSSLAVQKRIETLSKGTLRTMKIDNELMVRILTPEVKELASLFQKNNYELRLAGGPVRDLLMGKIPVDLDFATTATPDQMKTMFEAEGIRMINTKGEKHGTITARINDKENFEVTTLRIDVVTDGRHAEVEFTTNWELDAARRDLTVNSMFLDFNGQVQDYFNGSEDLRLRNVRFVGDAEQRIQEDYLRILRYFRFYGRLAKSPDQHEEHTLEAIRKNMLGLERISGERIWTELKKIFSGNYSKEIVLRMLDLGMAPYVGLPQNPDTVEYTHICERVEGLKFTVNPITALTALLKNEKDGVALNARLKLSAFERDLCLFLLVHRKTTVVENSIRPFQRLLVFSKNKGTDVRQWVEEVMKYDGAIGLLEEFRNWQLPKFPVSGNILIENKVPAGRTMTRVMNELKDIWIDSNFTATADELVTSLPQILKEVSTIKSNK</sequence>
<proteinExistence type="inferred from homology"/>
<dbReference type="Pfam" id="PF01743">
    <property type="entry name" value="PolyA_pol"/>
    <property type="match status" value="1"/>
</dbReference>
<keyword evidence="9" id="KW-0694">RNA-binding</keyword>
<accession>A0ABP1QWY2</accession>
<evidence type="ECO:0000256" key="9">
    <source>
        <dbReference type="RuleBase" id="RU003953"/>
    </source>
</evidence>
<evidence type="ECO:0000256" key="7">
    <source>
        <dbReference type="ARBA" id="ARBA00022741"/>
    </source>
</evidence>
<evidence type="ECO:0008006" key="14">
    <source>
        <dbReference type="Google" id="ProtNLM"/>
    </source>
</evidence>
<dbReference type="Gene3D" id="3.30.460.10">
    <property type="entry name" value="Beta Polymerase, domain 2"/>
    <property type="match status" value="1"/>
</dbReference>
<name>A0ABP1QWY2_9HEXA</name>
<feature type="domain" description="tRNA nucleotidyltransferase/poly(A) polymerase RNA and SrmB- binding" evidence="11">
    <location>
        <begin position="290"/>
        <end position="341"/>
    </location>
</feature>
<dbReference type="InterPro" id="IPR002646">
    <property type="entry name" value="PolA_pol_head_dom"/>
</dbReference>
<evidence type="ECO:0000256" key="3">
    <source>
        <dbReference type="ARBA" id="ARBA00022679"/>
    </source>
</evidence>
<keyword evidence="13" id="KW-1185">Reference proteome</keyword>
<dbReference type="EMBL" id="CAXLJM020000046">
    <property type="protein sequence ID" value="CAL8110999.1"/>
    <property type="molecule type" value="Genomic_DNA"/>
</dbReference>
<evidence type="ECO:0000256" key="1">
    <source>
        <dbReference type="ARBA" id="ARBA00001946"/>
    </source>
</evidence>
<gene>
    <name evidence="12" type="ORF">ODALV1_LOCUS14632</name>
</gene>
<keyword evidence="5" id="KW-0548">Nucleotidyltransferase</keyword>
<organism evidence="12 13">
    <name type="scientific">Orchesella dallaii</name>
    <dbReference type="NCBI Taxonomy" id="48710"/>
    <lineage>
        <taxon>Eukaryota</taxon>
        <taxon>Metazoa</taxon>
        <taxon>Ecdysozoa</taxon>
        <taxon>Arthropoda</taxon>
        <taxon>Hexapoda</taxon>
        <taxon>Collembola</taxon>
        <taxon>Entomobryomorpha</taxon>
        <taxon>Entomobryoidea</taxon>
        <taxon>Orchesellidae</taxon>
        <taxon>Orchesellinae</taxon>
        <taxon>Orchesella</taxon>
    </lineage>
</organism>
<dbReference type="Proteomes" id="UP001642540">
    <property type="component" value="Unassembled WGS sequence"/>
</dbReference>
<evidence type="ECO:0000313" key="12">
    <source>
        <dbReference type="EMBL" id="CAL8110999.1"/>
    </source>
</evidence>
<evidence type="ECO:0000259" key="10">
    <source>
        <dbReference type="Pfam" id="PF01743"/>
    </source>
</evidence>
<keyword evidence="7" id="KW-0547">Nucleotide-binding</keyword>
<evidence type="ECO:0000256" key="4">
    <source>
        <dbReference type="ARBA" id="ARBA00022694"/>
    </source>
</evidence>
<dbReference type="CDD" id="cd05398">
    <property type="entry name" value="NT_ClassII-CCAase"/>
    <property type="match status" value="1"/>
</dbReference>